<proteinExistence type="predicted"/>
<evidence type="ECO:0000256" key="2">
    <source>
        <dbReference type="SAM" id="Phobius"/>
    </source>
</evidence>
<evidence type="ECO:0000313" key="5">
    <source>
        <dbReference type="EMBL" id="MST62415.1"/>
    </source>
</evidence>
<keyword evidence="2" id="KW-0472">Membrane</keyword>
<dbReference type="InterPro" id="IPR041033">
    <property type="entry name" value="SpaA_PFL_dom_1"/>
</dbReference>
<keyword evidence="1" id="KW-0326">Glycosidase</keyword>
<dbReference type="PROSITE" id="PS50022">
    <property type="entry name" value="FA58C_3"/>
    <property type="match status" value="1"/>
</dbReference>
<dbReference type="RefSeq" id="WP_154537801.1">
    <property type="nucleotide sequence ID" value="NZ_VUNE01000002.1"/>
</dbReference>
<dbReference type="SUPFAM" id="SSF49478">
    <property type="entry name" value="Cna protein B-type domain"/>
    <property type="match status" value="1"/>
</dbReference>
<evidence type="ECO:0000256" key="3">
    <source>
        <dbReference type="SAM" id="SignalP"/>
    </source>
</evidence>
<dbReference type="InterPro" id="IPR008979">
    <property type="entry name" value="Galactose-bd-like_sf"/>
</dbReference>
<reference evidence="5 6" key="1">
    <citation type="submission" date="2019-08" db="EMBL/GenBank/DDBJ databases">
        <title>In-depth cultivation of the pig gut microbiome towards novel bacterial diversity and tailored functional studies.</title>
        <authorList>
            <person name="Wylensek D."/>
            <person name="Hitch T.C.A."/>
            <person name="Clavel T."/>
        </authorList>
    </citation>
    <scope>NUCLEOTIDE SEQUENCE [LARGE SCALE GENOMIC DNA]</scope>
    <source>
        <strain evidence="5 6">WCA-SAB-591-4A-A</strain>
    </source>
</reference>
<keyword evidence="2" id="KW-0812">Transmembrane</keyword>
<dbReference type="Proteomes" id="UP000440713">
    <property type="component" value="Unassembled WGS sequence"/>
</dbReference>
<comment type="caution">
    <text evidence="5">The sequence shown here is derived from an EMBL/GenBank/DDBJ whole genome shotgun (WGS) entry which is preliminary data.</text>
</comment>
<evidence type="ECO:0000259" key="4">
    <source>
        <dbReference type="PROSITE" id="PS50022"/>
    </source>
</evidence>
<dbReference type="InterPro" id="IPR000421">
    <property type="entry name" value="FA58C"/>
</dbReference>
<dbReference type="SUPFAM" id="SSF49785">
    <property type="entry name" value="Galactose-binding domain-like"/>
    <property type="match status" value="1"/>
</dbReference>
<keyword evidence="6" id="KW-1185">Reference proteome</keyword>
<keyword evidence="2" id="KW-1133">Transmembrane helix</keyword>
<dbReference type="Pfam" id="PF00754">
    <property type="entry name" value="F5_F8_type_C"/>
    <property type="match status" value="1"/>
</dbReference>
<accession>A0A6N7WZU8</accession>
<dbReference type="Gene3D" id="2.60.120.260">
    <property type="entry name" value="Galactose-binding domain-like"/>
    <property type="match status" value="1"/>
</dbReference>
<feature type="signal peptide" evidence="3">
    <location>
        <begin position="1"/>
        <end position="28"/>
    </location>
</feature>
<feature type="domain" description="F5/8 type C" evidence="4">
    <location>
        <begin position="1166"/>
        <end position="1326"/>
    </location>
</feature>
<dbReference type="GO" id="GO:0016798">
    <property type="term" value="F:hydrolase activity, acting on glycosyl bonds"/>
    <property type="evidence" value="ECO:0007669"/>
    <property type="project" value="UniProtKB-KW"/>
</dbReference>
<feature type="chain" id="PRO_5026695291" description="F5/8 type C domain-containing protein" evidence="3">
    <location>
        <begin position="29"/>
        <end position="1699"/>
    </location>
</feature>
<dbReference type="Gene3D" id="2.60.40.10">
    <property type="entry name" value="Immunoglobulins"/>
    <property type="match status" value="5"/>
</dbReference>
<evidence type="ECO:0000256" key="1">
    <source>
        <dbReference type="ARBA" id="ARBA00023295"/>
    </source>
</evidence>
<protein>
    <recommendedName>
        <fullName evidence="4">F5/8 type C domain-containing protein</fullName>
    </recommendedName>
</protein>
<dbReference type="SUPFAM" id="SSF49401">
    <property type="entry name" value="Bacterial adhesins"/>
    <property type="match status" value="1"/>
</dbReference>
<feature type="transmembrane region" description="Helical" evidence="2">
    <location>
        <begin position="1674"/>
        <end position="1693"/>
    </location>
</feature>
<dbReference type="Pfam" id="PF17802">
    <property type="entry name" value="SpaA"/>
    <property type="match status" value="3"/>
</dbReference>
<dbReference type="InterPro" id="IPR013783">
    <property type="entry name" value="Ig-like_fold"/>
</dbReference>
<name>A0A6N7WZU8_9FIRM</name>
<dbReference type="InterPro" id="IPR008966">
    <property type="entry name" value="Adhesion_dom_sf"/>
</dbReference>
<organism evidence="5 6">
    <name type="scientific">Peptostreptococcus porci</name>
    <dbReference type="NCBI Taxonomy" id="2652282"/>
    <lineage>
        <taxon>Bacteria</taxon>
        <taxon>Bacillati</taxon>
        <taxon>Bacillota</taxon>
        <taxon>Clostridia</taxon>
        <taxon>Peptostreptococcales</taxon>
        <taxon>Peptostreptococcaceae</taxon>
        <taxon>Peptostreptococcus</taxon>
    </lineage>
</organism>
<keyword evidence="1" id="KW-0378">Hydrolase</keyword>
<dbReference type="EMBL" id="VUNE01000002">
    <property type="protein sequence ID" value="MST62415.1"/>
    <property type="molecule type" value="Genomic_DNA"/>
</dbReference>
<sequence length="1699" mass="189232">MRKKRGNIYAYILMAFVFLLGECLSAFADTSNSSSSSSITNITNPNGTTTTITKEESIFKYIFDPITIKIPGVTKNYNQDGALKKKEVVVNDSTGETKIIWEYQTTIDGVGNYINSIENNFMASESSDLGEPKIISIKKDGVELSDKTITNFATSDFKSATSKLPIQNGTYTYLIETPIKVPGNQYTLDYNSKVTYQATPGTTLVSNGEQSIINTNEEKEILTSGSLTQPIGAGDVLHNLKMNTVNTTNDSRVSGKYRDSNDRVIEWTKSRLNTSTSNQNYEFDVAVDSSQSVHEHKMMIYQLGADGGYTLLSEKTYSQSQVSNNKITVDNVPSGAEVVVKTITNVSNEKKNHTITGAELEALKGDLIINKNWATGTTPVEVLFTVNGGSFNNVKKNLSVGQTTISIPDVPKFEGSGSIATKKRISYEVEEDIQSGYMLSSAEFDWENLKYTFNNKKDETKYTPPASGQYGITSIEPVDINYIKYQSGSTVWGGFSGHLKMAFKIPPYAREGDSFTVEIPADLKLDHSANPNKEWTPVVDPNTGKTIAKVYHTEDRKIKFVLTKDAYSVQEYDGWYTIGNNSGNIIQKNNDTSFRGPYLTGVAPNLPEWYAWENTKSTIINKNLSFKTSYVGGSINSESTVETNGRLNATNNGSNQGDLHEFDGVNKYEYAQTEDSITWDLMYNTGGSDIGNKSNYFWDLIHPQMSLYTYGNVDRSIPEDIEFYIADATAAASYTNPVKMKFKGTSQKSGRTQYHYFLPRADGREYGVAVFIKPENTSNPSFDGFTSNNTLEFYYENLQNKALVARIKMRKGSLTNGYFYYNAAQKAHYSGVGGSQKIYRRATDTGAMGGAYPTDWYSVKFKKIHTSNGVKRPLVGTIFTIYKDGNPYSTVHSDENGIVQFDNLFAGTYTFKEVEANSGYMLDPTVHTLTITNSQNITIDGNKYDENNIPEIDNKKLTSLRVNKYSQKDMNILKGAVFRLKSKDSDKYNVTVGENTDVNSFVFPNLDRGRYILEEISSPLGHKKISPIEVEVYEENGTLKIRKISDPNNTLTSNLTEKNGSFSIDVVDEVKLAKFTVSKRINGIENYGRFINGEMEFRLTKVGDDTFEPRKIRQNANENFTFELLPKGEYLLEEVNAPEGYVEDKNAIYKIIVDDDANIHFFKLSSANTNYVIADSSKSLIKHQLLSQHPDSSTDNNAIDGNLNTSSIWNNTDPNNTLGGNGTDNIRVGTYVGIDLGSAKLVSAVKFLQGQPSNNNDRMQEFSMEYSLDNANWQVYKRYNNDNSRQGDVSENDLAIYARYIRFVNNKEVLNKWFAIKEISAKTYNNVTNTITPSMQENTNSDNNIALVGNIQNPSLILEKVDTNKNPINDNNQGKEYNAKFNLYKIPDNASSVTEEQIHSLVPVQEFTLNHGRVELPQLADKLGRYALVEIEAPQGYTKVDTILLDLVETQQEHGGGVMKNTTAWKVVGNSTLVGNSNANTSGGFPIYSGSSETNKIFVDYSQLSSNKITLKVKNERNAKKVKLKIQKINKNGDPIVRRDSINSARLMITKDPDIATENGAYNGQIANLSSEDASFTFNNKNDNFESGLYYLRELRAPTGYKLLNKAIPFYIESSGNIIIPAKLKDGSTTEYVVDSNFSLADKVKIVKAVESDVVQIQLVNDEGTYPKTGGDGALKFIFVGGLLMVFAVIGLSRHKRYS</sequence>
<gene>
    <name evidence="5" type="ORF">FYJ71_05420</name>
</gene>
<keyword evidence="3" id="KW-0732">Signal</keyword>
<evidence type="ECO:0000313" key="6">
    <source>
        <dbReference type="Proteomes" id="UP000440713"/>
    </source>
</evidence>